<dbReference type="AlphaFoldDB" id="A0A2U1V741"/>
<organism evidence="15 16">
    <name type="scientific">Teichococcus aestuarii</name>
    <dbReference type="NCBI Taxonomy" id="568898"/>
    <lineage>
        <taxon>Bacteria</taxon>
        <taxon>Pseudomonadati</taxon>
        <taxon>Pseudomonadota</taxon>
        <taxon>Alphaproteobacteria</taxon>
        <taxon>Acetobacterales</taxon>
        <taxon>Roseomonadaceae</taxon>
        <taxon>Roseomonas</taxon>
    </lineage>
</organism>
<dbReference type="InterPro" id="IPR037158">
    <property type="entry name" value="Thr_synth_N_sf"/>
</dbReference>
<dbReference type="RefSeq" id="WP_109516284.1">
    <property type="nucleotide sequence ID" value="NZ_PDOA01000003.1"/>
</dbReference>
<comment type="cofactor">
    <cofactor evidence="1 12">
        <name>pyridoxal 5'-phosphate</name>
        <dbReference type="ChEBI" id="CHEBI:597326"/>
    </cofactor>
</comment>
<dbReference type="SUPFAM" id="SSF53686">
    <property type="entry name" value="Tryptophan synthase beta subunit-like PLP-dependent enzymes"/>
    <property type="match status" value="1"/>
</dbReference>
<keyword evidence="16" id="KW-1185">Reference proteome</keyword>
<dbReference type="Gene3D" id="3.90.1380.10">
    <property type="entry name" value="Threonine synthase, N-terminal domain"/>
    <property type="match status" value="1"/>
</dbReference>
<comment type="catalytic activity">
    <reaction evidence="10">
        <text>O-phospho-L-homoserine + H2O = L-threonine + phosphate</text>
        <dbReference type="Rhea" id="RHEA:10840"/>
        <dbReference type="ChEBI" id="CHEBI:15377"/>
        <dbReference type="ChEBI" id="CHEBI:43474"/>
        <dbReference type="ChEBI" id="CHEBI:57590"/>
        <dbReference type="ChEBI" id="CHEBI:57926"/>
        <dbReference type="EC" id="4.2.3.1"/>
    </reaction>
</comment>
<feature type="domain" description="Tryptophan synthase beta chain-like PALP" evidence="13">
    <location>
        <begin position="101"/>
        <end position="328"/>
    </location>
</feature>
<evidence type="ECO:0000256" key="5">
    <source>
        <dbReference type="ARBA" id="ARBA00018679"/>
    </source>
</evidence>
<dbReference type="Proteomes" id="UP000245048">
    <property type="component" value="Unassembled WGS sequence"/>
</dbReference>
<evidence type="ECO:0000256" key="8">
    <source>
        <dbReference type="ARBA" id="ARBA00022898"/>
    </source>
</evidence>
<comment type="similarity">
    <text evidence="3">Belongs to the threonine synthase family.</text>
</comment>
<dbReference type="OrthoDB" id="9763107at2"/>
<comment type="pathway">
    <text evidence="2">Amino-acid biosynthesis; L-threonine biosynthesis; L-threonine from L-aspartate: step 5/5.</text>
</comment>
<evidence type="ECO:0000256" key="1">
    <source>
        <dbReference type="ARBA" id="ARBA00001933"/>
    </source>
</evidence>
<dbReference type="InterPro" id="IPR036052">
    <property type="entry name" value="TrpB-like_PALP_sf"/>
</dbReference>
<accession>A0A2U1V741</accession>
<dbReference type="Gene3D" id="3.40.50.1100">
    <property type="match status" value="2"/>
</dbReference>
<protein>
    <recommendedName>
        <fullName evidence="5 11">Threonine synthase</fullName>
        <ecNumber evidence="4 11">4.2.3.1</ecNumber>
    </recommendedName>
</protein>
<dbReference type="InterPro" id="IPR029144">
    <property type="entry name" value="Thr_synth_N"/>
</dbReference>
<dbReference type="InterPro" id="IPR001926">
    <property type="entry name" value="TrpB-like_PALP"/>
</dbReference>
<dbReference type="Pfam" id="PF24857">
    <property type="entry name" value="THR4_C"/>
    <property type="match status" value="1"/>
</dbReference>
<dbReference type="Pfam" id="PF00291">
    <property type="entry name" value="PALP"/>
    <property type="match status" value="1"/>
</dbReference>
<dbReference type="PROSITE" id="PS00165">
    <property type="entry name" value="DEHYDRATASE_SER_THR"/>
    <property type="match status" value="1"/>
</dbReference>
<dbReference type="GO" id="GO:0004795">
    <property type="term" value="F:threonine synthase activity"/>
    <property type="evidence" value="ECO:0007669"/>
    <property type="project" value="UniProtKB-UniRule"/>
</dbReference>
<evidence type="ECO:0000313" key="16">
    <source>
        <dbReference type="Proteomes" id="UP000245048"/>
    </source>
</evidence>
<comment type="caution">
    <text evidence="15">The sequence shown here is derived from an EMBL/GenBank/DDBJ whole genome shotgun (WGS) entry which is preliminary data.</text>
</comment>
<sequence>MRYVSTRGAAPARDFEGVLLAGLAEDGGLFMPETWPLLSAAEWRGLRGLPYPELAAHLMARFTGGTPDEATLLRMAHAAYGGFGHAATAPLVQVEPGIFSLELFHGPTLAFKDMAMQLLGQLFDHALAKRGERVTIVGATSGDTGSAAIEACRDRAAIDVVILHPEGRTSEVQRRQMTTVLSPNIHNIAVQGSFDDCQDLVKAMFNDAPFRQEMRLSAVNSINWARIAAQVPYYAYAALALGAPDRPVAVSVPTGNFGNVLAAWVARRMGLPIERLIIGANRNDILARFLAANDMSVQGVAPSFSPSMDIQVSSNFERLLFELLGRDAAATATTMQRFRAEGRMPVPDSAWKKATALFHGHTLSDEGTLEEIRRLWRESAYLADPHTAIGMAAARAHRPEDKGIPVIVAATAHPAKFPDAVEKATGFRPPLPARLADLYEREERFIAMPNDLESIEAAVRGHARRNAA</sequence>
<dbReference type="PANTHER" id="PTHR42690">
    <property type="entry name" value="THREONINE SYNTHASE FAMILY MEMBER"/>
    <property type="match status" value="1"/>
</dbReference>
<evidence type="ECO:0000313" key="15">
    <source>
        <dbReference type="EMBL" id="PWC29711.1"/>
    </source>
</evidence>
<dbReference type="Pfam" id="PF14821">
    <property type="entry name" value="Thr_synth_N"/>
    <property type="match status" value="1"/>
</dbReference>
<evidence type="ECO:0000256" key="6">
    <source>
        <dbReference type="ARBA" id="ARBA00022605"/>
    </source>
</evidence>
<keyword evidence="9" id="KW-0456">Lyase</keyword>
<evidence type="ECO:0000256" key="12">
    <source>
        <dbReference type="PIRSR" id="PIRSR604450-51"/>
    </source>
</evidence>
<evidence type="ECO:0000256" key="11">
    <source>
        <dbReference type="NCBIfam" id="TIGR00260"/>
    </source>
</evidence>
<dbReference type="InterPro" id="IPR000634">
    <property type="entry name" value="Ser/Thr_deHydtase_PyrdxlP-BS"/>
</dbReference>
<proteinExistence type="inferred from homology"/>
<dbReference type="EC" id="4.2.3.1" evidence="4 11"/>
<reference evidence="16" key="1">
    <citation type="submission" date="2017-10" db="EMBL/GenBank/DDBJ databases">
        <authorList>
            <person name="Toshchakov S.V."/>
            <person name="Goeva M.A."/>
        </authorList>
    </citation>
    <scope>NUCLEOTIDE SEQUENCE [LARGE SCALE GENOMIC DNA]</scope>
    <source>
        <strain evidence="16">JR1/69-1-13</strain>
    </source>
</reference>
<dbReference type="GO" id="GO:0030170">
    <property type="term" value="F:pyridoxal phosphate binding"/>
    <property type="evidence" value="ECO:0007669"/>
    <property type="project" value="InterPro"/>
</dbReference>
<feature type="modified residue" description="N6-(pyridoxal phosphate)lysine" evidence="12">
    <location>
        <position position="112"/>
    </location>
</feature>
<evidence type="ECO:0000256" key="7">
    <source>
        <dbReference type="ARBA" id="ARBA00022697"/>
    </source>
</evidence>
<dbReference type="InterPro" id="IPR051166">
    <property type="entry name" value="Threonine_Synthase"/>
</dbReference>
<evidence type="ECO:0000256" key="3">
    <source>
        <dbReference type="ARBA" id="ARBA00005517"/>
    </source>
</evidence>
<dbReference type="NCBIfam" id="TIGR00260">
    <property type="entry name" value="thrC"/>
    <property type="match status" value="1"/>
</dbReference>
<evidence type="ECO:0000259" key="14">
    <source>
        <dbReference type="Pfam" id="PF14821"/>
    </source>
</evidence>
<dbReference type="UniPathway" id="UPA00050">
    <property type="reaction ID" value="UER00065"/>
</dbReference>
<evidence type="ECO:0000256" key="9">
    <source>
        <dbReference type="ARBA" id="ARBA00023239"/>
    </source>
</evidence>
<evidence type="ECO:0000259" key="13">
    <source>
        <dbReference type="Pfam" id="PF00291"/>
    </source>
</evidence>
<keyword evidence="6" id="KW-0028">Amino-acid biosynthesis</keyword>
<dbReference type="InterPro" id="IPR004450">
    <property type="entry name" value="Thr_synthase-like"/>
</dbReference>
<dbReference type="CDD" id="cd01560">
    <property type="entry name" value="Thr-synth_2"/>
    <property type="match status" value="1"/>
</dbReference>
<feature type="domain" description="Threonine synthase N-terminal" evidence="14">
    <location>
        <begin position="2"/>
        <end position="80"/>
    </location>
</feature>
<keyword evidence="8 12" id="KW-0663">Pyridoxal phosphate</keyword>
<evidence type="ECO:0000256" key="10">
    <source>
        <dbReference type="ARBA" id="ARBA00049144"/>
    </source>
</evidence>
<keyword evidence="7" id="KW-0791">Threonine biosynthesis</keyword>
<name>A0A2U1V741_9PROT</name>
<dbReference type="PANTHER" id="PTHR42690:SF1">
    <property type="entry name" value="THREONINE SYNTHASE-LIKE 2"/>
    <property type="match status" value="1"/>
</dbReference>
<dbReference type="GO" id="GO:0009088">
    <property type="term" value="P:threonine biosynthetic process"/>
    <property type="evidence" value="ECO:0007669"/>
    <property type="project" value="UniProtKB-UniRule"/>
</dbReference>
<evidence type="ECO:0000256" key="2">
    <source>
        <dbReference type="ARBA" id="ARBA00004979"/>
    </source>
</evidence>
<dbReference type="EMBL" id="PDOA01000003">
    <property type="protein sequence ID" value="PWC29711.1"/>
    <property type="molecule type" value="Genomic_DNA"/>
</dbReference>
<evidence type="ECO:0000256" key="4">
    <source>
        <dbReference type="ARBA" id="ARBA00013028"/>
    </source>
</evidence>
<gene>
    <name evidence="15" type="ORF">CR165_07205</name>
</gene>